<accession>A0A2S6IHR6</accession>
<dbReference type="EMBL" id="PTJD01000009">
    <property type="protein sequence ID" value="PPK93759.1"/>
    <property type="molecule type" value="Genomic_DNA"/>
</dbReference>
<protein>
    <recommendedName>
        <fullName evidence="3">DUF1802 family protein</fullName>
    </recommendedName>
</protein>
<evidence type="ECO:0008006" key="3">
    <source>
        <dbReference type="Google" id="ProtNLM"/>
    </source>
</evidence>
<dbReference type="InterPro" id="IPR008307">
    <property type="entry name" value="UCP018957"/>
</dbReference>
<proteinExistence type="predicted"/>
<comment type="caution">
    <text evidence="1">The sequence shown here is derived from an EMBL/GenBank/DDBJ whole genome shotgun (WGS) entry which is preliminary data.</text>
</comment>
<evidence type="ECO:0000313" key="2">
    <source>
        <dbReference type="Proteomes" id="UP000239485"/>
    </source>
</evidence>
<dbReference type="InterPro" id="IPR014923">
    <property type="entry name" value="DUF1802"/>
</dbReference>
<name>A0A2S6IHR6_9ACTN</name>
<dbReference type="PIRSF" id="PIRSF018957">
    <property type="entry name" value="UCP018957"/>
    <property type="match status" value="1"/>
</dbReference>
<sequence>MTSTTDTGPVTTPALKEWGAVAHALLDGRQALLLRKGGIHEKRFTVGASRFLLFPTVAHSHAESVRPEHHDLLPLGEADAGTDDLVLRAGLEVFDAVEVTRPEQVDDLADLHVWTPESVRRTRVDFRPRHRLTALVVRAVELEAPVRLRRLPEHGGCRSWLDLPLAWPAGSGRVVHADDHLATVAAAVRERAGAP</sequence>
<dbReference type="Pfam" id="PF08819">
    <property type="entry name" value="DUF1802"/>
    <property type="match status" value="1"/>
</dbReference>
<keyword evidence="2" id="KW-1185">Reference proteome</keyword>
<dbReference type="RefSeq" id="WP_104433289.1">
    <property type="nucleotide sequence ID" value="NZ_PTJD01000009.1"/>
</dbReference>
<evidence type="ECO:0000313" key="1">
    <source>
        <dbReference type="EMBL" id="PPK93759.1"/>
    </source>
</evidence>
<dbReference type="AlphaFoldDB" id="A0A2S6IHR6"/>
<gene>
    <name evidence="1" type="ORF">CLV92_10935</name>
</gene>
<dbReference type="OrthoDB" id="9808776at2"/>
<dbReference type="Proteomes" id="UP000239485">
    <property type="component" value="Unassembled WGS sequence"/>
</dbReference>
<reference evidence="1 2" key="1">
    <citation type="submission" date="2018-02" db="EMBL/GenBank/DDBJ databases">
        <title>Genomic Encyclopedia of Archaeal and Bacterial Type Strains, Phase II (KMG-II): from individual species to whole genera.</title>
        <authorList>
            <person name="Goeker M."/>
        </authorList>
    </citation>
    <scope>NUCLEOTIDE SEQUENCE [LARGE SCALE GENOMIC DNA]</scope>
    <source>
        <strain evidence="1 2">DSM 22857</strain>
    </source>
</reference>
<organism evidence="1 2">
    <name type="scientific">Kineococcus xinjiangensis</name>
    <dbReference type="NCBI Taxonomy" id="512762"/>
    <lineage>
        <taxon>Bacteria</taxon>
        <taxon>Bacillati</taxon>
        <taxon>Actinomycetota</taxon>
        <taxon>Actinomycetes</taxon>
        <taxon>Kineosporiales</taxon>
        <taxon>Kineosporiaceae</taxon>
        <taxon>Kineococcus</taxon>
    </lineage>
</organism>